<dbReference type="Pfam" id="PF13847">
    <property type="entry name" value="Methyltransf_31"/>
    <property type="match status" value="1"/>
</dbReference>
<comment type="caution">
    <text evidence="2">The sequence shown here is derived from an EMBL/GenBank/DDBJ whole genome shotgun (WGS) entry which is preliminary data.</text>
</comment>
<dbReference type="Proteomes" id="UP000228528">
    <property type="component" value="Unassembled WGS sequence"/>
</dbReference>
<dbReference type="AlphaFoldDB" id="A0A2M6P153"/>
<evidence type="ECO:0000313" key="2">
    <source>
        <dbReference type="EMBL" id="PIR77408.1"/>
    </source>
</evidence>
<dbReference type="CDD" id="cd02440">
    <property type="entry name" value="AdoMet_MTases"/>
    <property type="match status" value="1"/>
</dbReference>
<gene>
    <name evidence="2" type="ORF">COU30_02615</name>
</gene>
<dbReference type="Gene3D" id="3.40.50.150">
    <property type="entry name" value="Vaccinia Virus protein VP39"/>
    <property type="match status" value="1"/>
</dbReference>
<evidence type="ECO:0000313" key="3">
    <source>
        <dbReference type="Proteomes" id="UP000228528"/>
    </source>
</evidence>
<organism evidence="2 3">
    <name type="scientific">Candidatus Magasanikbacteria bacterium CG10_big_fil_rev_8_21_14_0_10_38_6</name>
    <dbReference type="NCBI Taxonomy" id="1974647"/>
    <lineage>
        <taxon>Bacteria</taxon>
        <taxon>Candidatus Magasanikiibacteriota</taxon>
    </lineage>
</organism>
<dbReference type="InterPro" id="IPR025714">
    <property type="entry name" value="Methyltranfer_dom"/>
</dbReference>
<proteinExistence type="predicted"/>
<dbReference type="SUPFAM" id="SSF53335">
    <property type="entry name" value="S-adenosyl-L-methionine-dependent methyltransferases"/>
    <property type="match status" value="1"/>
</dbReference>
<dbReference type="InterPro" id="IPR029063">
    <property type="entry name" value="SAM-dependent_MTases_sf"/>
</dbReference>
<evidence type="ECO:0000259" key="1">
    <source>
        <dbReference type="Pfam" id="PF13847"/>
    </source>
</evidence>
<name>A0A2M6P153_9BACT</name>
<reference evidence="3" key="1">
    <citation type="submission" date="2017-09" db="EMBL/GenBank/DDBJ databases">
        <title>Depth-based differentiation of microbial function through sediment-hosted aquifers and enrichment of novel symbionts in the deep terrestrial subsurface.</title>
        <authorList>
            <person name="Probst A.J."/>
            <person name="Ladd B."/>
            <person name="Jarett J.K."/>
            <person name="Geller-Mcgrath D.E."/>
            <person name="Sieber C.M.K."/>
            <person name="Emerson J.B."/>
            <person name="Anantharaman K."/>
            <person name="Thomas B.C."/>
            <person name="Malmstrom R."/>
            <person name="Stieglmeier M."/>
            <person name="Klingl A."/>
            <person name="Woyke T."/>
            <person name="Ryan C.M."/>
            <person name="Banfield J.F."/>
        </authorList>
    </citation>
    <scope>NUCLEOTIDE SEQUENCE [LARGE SCALE GENOMIC DNA]</scope>
</reference>
<feature type="domain" description="Methyltransferase" evidence="1">
    <location>
        <begin position="22"/>
        <end position="135"/>
    </location>
</feature>
<protein>
    <recommendedName>
        <fullName evidence="1">Methyltransferase domain-containing protein</fullName>
    </recommendedName>
</protein>
<dbReference type="EMBL" id="PFBW01000114">
    <property type="protein sequence ID" value="PIR77408.1"/>
    <property type="molecule type" value="Genomic_DNA"/>
</dbReference>
<accession>A0A2M6P153</accession>
<sequence length="184" mass="21069">MVYHSGNQLIDPYLIFEKVHLSPGMHVADLGCGKTGQIIFPAAKMLGERSLLYAVDIVKDVLEIINKRAKIENFVNVHTIWSDVERIGKTAIPQNSLDVVFLVNTLHQSENRHAILEEAKRLMKKKARLAIVDWIEDSLSFAPKKERLVNFTDIKSWAKMHGMAIQEEFLMGKYHQGIVLYRNE</sequence>